<name>A0A8H7E6Q9_9EURO</name>
<reference evidence="2" key="1">
    <citation type="submission" date="2020-02" db="EMBL/GenBank/DDBJ databases">
        <authorList>
            <person name="Palmer J.M."/>
        </authorList>
    </citation>
    <scope>NUCLEOTIDE SEQUENCE</scope>
    <source>
        <strain evidence="2">EPUS1.4</strain>
        <tissue evidence="2">Thallus</tissue>
    </source>
</reference>
<gene>
    <name evidence="2" type="ORF">GJ744_004927</name>
</gene>
<accession>A0A8H7E6Q9</accession>
<sequence length="87" mass="9531">MKAEDDLFGSENDGGSSVDEPEHICEMAASVKADDCDRSDGASWDESDIDAWSDADGLDILDDQEAFFDDEQPNHTGYHVRLTGFLS</sequence>
<organism evidence="2 3">
    <name type="scientific">Endocarpon pusillum</name>
    <dbReference type="NCBI Taxonomy" id="364733"/>
    <lineage>
        <taxon>Eukaryota</taxon>
        <taxon>Fungi</taxon>
        <taxon>Dikarya</taxon>
        <taxon>Ascomycota</taxon>
        <taxon>Pezizomycotina</taxon>
        <taxon>Eurotiomycetes</taxon>
        <taxon>Chaetothyriomycetidae</taxon>
        <taxon>Verrucariales</taxon>
        <taxon>Verrucariaceae</taxon>
        <taxon>Endocarpon</taxon>
    </lineage>
</organism>
<comment type="caution">
    <text evidence="2">The sequence shown here is derived from an EMBL/GenBank/DDBJ whole genome shotgun (WGS) entry which is preliminary data.</text>
</comment>
<evidence type="ECO:0000313" key="3">
    <source>
        <dbReference type="Proteomes" id="UP000606974"/>
    </source>
</evidence>
<dbReference type="AlphaFoldDB" id="A0A8H7E6Q9"/>
<keyword evidence="3" id="KW-1185">Reference proteome</keyword>
<dbReference type="Proteomes" id="UP000606974">
    <property type="component" value="Unassembled WGS sequence"/>
</dbReference>
<proteinExistence type="predicted"/>
<evidence type="ECO:0000313" key="2">
    <source>
        <dbReference type="EMBL" id="KAF7511362.1"/>
    </source>
</evidence>
<dbReference type="EMBL" id="JAACFV010000021">
    <property type="protein sequence ID" value="KAF7511362.1"/>
    <property type="molecule type" value="Genomic_DNA"/>
</dbReference>
<protein>
    <submittedName>
        <fullName evidence="2">Uncharacterized protein</fullName>
    </submittedName>
</protein>
<feature type="region of interest" description="Disordered" evidence="1">
    <location>
        <begin position="1"/>
        <end position="20"/>
    </location>
</feature>
<evidence type="ECO:0000256" key="1">
    <source>
        <dbReference type="SAM" id="MobiDB-lite"/>
    </source>
</evidence>